<keyword evidence="1" id="KW-0472">Membrane</keyword>
<dbReference type="EMBL" id="RDQH01000341">
    <property type="protein sequence ID" value="RXH75029.1"/>
    <property type="molecule type" value="Genomic_DNA"/>
</dbReference>
<sequence length="128" mass="14899">MHISLRIRNDLQMKINNVESCPISVRDNVCYVLIWSLVTFHIANWFYGGTLISSWYQSRLSSCEVKWPHALQVTQLLSTCRLENPPHMRGRIESCPTSVRDKVCYVLIWYLVTFHIANWFYGGTSISS</sequence>
<protein>
    <submittedName>
        <fullName evidence="2">Uncharacterized protein</fullName>
    </submittedName>
</protein>
<accession>A0A498HWM2</accession>
<gene>
    <name evidence="2" type="ORF">DVH24_029750</name>
</gene>
<proteinExistence type="predicted"/>
<organism evidence="2 3">
    <name type="scientific">Malus domestica</name>
    <name type="common">Apple</name>
    <name type="synonym">Pyrus malus</name>
    <dbReference type="NCBI Taxonomy" id="3750"/>
    <lineage>
        <taxon>Eukaryota</taxon>
        <taxon>Viridiplantae</taxon>
        <taxon>Streptophyta</taxon>
        <taxon>Embryophyta</taxon>
        <taxon>Tracheophyta</taxon>
        <taxon>Spermatophyta</taxon>
        <taxon>Magnoliopsida</taxon>
        <taxon>eudicotyledons</taxon>
        <taxon>Gunneridae</taxon>
        <taxon>Pentapetalae</taxon>
        <taxon>rosids</taxon>
        <taxon>fabids</taxon>
        <taxon>Rosales</taxon>
        <taxon>Rosaceae</taxon>
        <taxon>Amygdaloideae</taxon>
        <taxon>Maleae</taxon>
        <taxon>Malus</taxon>
    </lineage>
</organism>
<name>A0A498HWM2_MALDO</name>
<dbReference type="Proteomes" id="UP000290289">
    <property type="component" value="Chromosome 15"/>
</dbReference>
<comment type="caution">
    <text evidence="2">The sequence shown here is derived from an EMBL/GenBank/DDBJ whole genome shotgun (WGS) entry which is preliminary data.</text>
</comment>
<keyword evidence="1" id="KW-1133">Transmembrane helix</keyword>
<evidence type="ECO:0000313" key="2">
    <source>
        <dbReference type="EMBL" id="RXH75029.1"/>
    </source>
</evidence>
<evidence type="ECO:0000313" key="3">
    <source>
        <dbReference type="Proteomes" id="UP000290289"/>
    </source>
</evidence>
<reference evidence="2 3" key="1">
    <citation type="submission" date="2018-10" db="EMBL/GenBank/DDBJ databases">
        <title>A high-quality apple genome assembly.</title>
        <authorList>
            <person name="Hu J."/>
        </authorList>
    </citation>
    <scope>NUCLEOTIDE SEQUENCE [LARGE SCALE GENOMIC DNA]</scope>
    <source>
        <strain evidence="3">cv. HFTH1</strain>
        <tissue evidence="2">Young leaf</tissue>
    </source>
</reference>
<keyword evidence="1" id="KW-0812">Transmembrane</keyword>
<dbReference type="AlphaFoldDB" id="A0A498HWM2"/>
<feature type="transmembrane region" description="Helical" evidence="1">
    <location>
        <begin position="103"/>
        <end position="121"/>
    </location>
</feature>
<evidence type="ECO:0000256" key="1">
    <source>
        <dbReference type="SAM" id="Phobius"/>
    </source>
</evidence>
<keyword evidence="3" id="KW-1185">Reference proteome</keyword>